<gene>
    <name evidence="3" type="ORF">TrVE_jg10654</name>
</gene>
<feature type="signal peptide" evidence="1">
    <location>
        <begin position="1"/>
        <end position="17"/>
    </location>
</feature>
<dbReference type="SUPFAM" id="SSF74853">
    <property type="entry name" value="Lamin A/C globular tail domain"/>
    <property type="match status" value="2"/>
</dbReference>
<dbReference type="InterPro" id="IPR036415">
    <property type="entry name" value="Lamin_tail_dom_sf"/>
</dbReference>
<keyword evidence="1" id="KW-0732">Signal</keyword>
<reference evidence="4" key="1">
    <citation type="journal article" date="2023" name="Commun. Biol.">
        <title>Genome analysis of Parmales, the sister group of diatoms, reveals the evolutionary specialization of diatoms from phago-mixotrophs to photoautotrophs.</title>
        <authorList>
            <person name="Ban H."/>
            <person name="Sato S."/>
            <person name="Yoshikawa S."/>
            <person name="Yamada K."/>
            <person name="Nakamura Y."/>
            <person name="Ichinomiya M."/>
            <person name="Sato N."/>
            <person name="Blanc-Mathieu R."/>
            <person name="Endo H."/>
            <person name="Kuwata A."/>
            <person name="Ogata H."/>
        </authorList>
    </citation>
    <scope>NUCLEOTIDE SEQUENCE [LARGE SCALE GENOMIC DNA]</scope>
    <source>
        <strain evidence="4">NIES 3699</strain>
    </source>
</reference>
<proteinExistence type="predicted"/>
<dbReference type="Gene3D" id="2.60.40.1260">
    <property type="entry name" value="Lamin Tail domain"/>
    <property type="match status" value="2"/>
</dbReference>
<dbReference type="AlphaFoldDB" id="A0A9W7F8G1"/>
<dbReference type="PANTHER" id="PTHR40050">
    <property type="entry name" value="INNER SPORE COAT PROTEIN H"/>
    <property type="match status" value="1"/>
</dbReference>
<dbReference type="Pfam" id="PF08757">
    <property type="entry name" value="CotH"/>
    <property type="match status" value="2"/>
</dbReference>
<accession>A0A9W7F8G1</accession>
<dbReference type="Proteomes" id="UP001165160">
    <property type="component" value="Unassembled WGS sequence"/>
</dbReference>
<evidence type="ECO:0000259" key="2">
    <source>
        <dbReference type="PROSITE" id="PS51841"/>
    </source>
</evidence>
<organism evidence="3 4">
    <name type="scientific">Triparma verrucosa</name>
    <dbReference type="NCBI Taxonomy" id="1606542"/>
    <lineage>
        <taxon>Eukaryota</taxon>
        <taxon>Sar</taxon>
        <taxon>Stramenopiles</taxon>
        <taxon>Ochrophyta</taxon>
        <taxon>Bolidophyceae</taxon>
        <taxon>Parmales</taxon>
        <taxon>Triparmaceae</taxon>
        <taxon>Triparma</taxon>
    </lineage>
</organism>
<evidence type="ECO:0000256" key="1">
    <source>
        <dbReference type="SAM" id="SignalP"/>
    </source>
</evidence>
<keyword evidence="4" id="KW-1185">Reference proteome</keyword>
<feature type="domain" description="LTD" evidence="2">
    <location>
        <begin position="755"/>
        <end position="924"/>
    </location>
</feature>
<dbReference type="Pfam" id="PF00932">
    <property type="entry name" value="LTD"/>
    <property type="match status" value="2"/>
</dbReference>
<name>A0A9W7F8G1_9STRA</name>
<dbReference type="InterPro" id="IPR014867">
    <property type="entry name" value="Spore_coat_CotH_CotH2/3/7"/>
</dbReference>
<evidence type="ECO:0000313" key="4">
    <source>
        <dbReference type="Proteomes" id="UP001165160"/>
    </source>
</evidence>
<protein>
    <recommendedName>
        <fullName evidence="2">LTD domain-containing protein</fullName>
    </recommendedName>
</protein>
<dbReference type="PANTHER" id="PTHR40050:SF1">
    <property type="entry name" value="INNER SPORE COAT PROTEIN H"/>
    <property type="match status" value="1"/>
</dbReference>
<evidence type="ECO:0000313" key="3">
    <source>
        <dbReference type="EMBL" id="GMI07270.1"/>
    </source>
</evidence>
<dbReference type="InterPro" id="IPR001322">
    <property type="entry name" value="Lamin_tail_dom"/>
</dbReference>
<comment type="caution">
    <text evidence="3">The sequence shown here is derived from an EMBL/GenBank/DDBJ whole genome shotgun (WGS) entry which is preliminary data.</text>
</comment>
<sequence>MFARLSLVLSLTANVGAQVISEVASKGSSGVCDGEDWIEIHNPSSTSLDISDHFLYDDAGASDSKAYQFPSSVVLNAGAYLMICCNQDDSSTGAVFKIGGGDSISIADGSKQQIHTSGVLPPGSDFDITYAIDPDDGNAFKYTTTPTPNAENVITLVDNSAYLADLSVQNELGVDFFGMKVDGSKPSSAMDDVLDLHITMNADVETTMWNDQSFETYHDVDTFAVTDGSTTTTLSSGGRMRPRGQSTLAIATCLGIKSIPFLLDFTSNDNSQTLFGVEKMYLRHHMSDTSFSREWTMHRLLARSGLPHLRTRTVRVSINGAQIGVYEAMEAPDQEYVFARSFPDYNKDDYALFKVKSNSIGCGSPEVGYTSEEIANANEVPPYTFERGNHRDKIEVYGTDDADDLMQCAGQFFANMQKERVGVLSAYKAHSGNCAEMLVEEGLIDQDLGSENWKATMKTFYNEHLTFVCPDDDCTGSSVKDEINVENYLKNFAWYAITVGQDSPMGNGNNWLLANPNDGQGWRIVQYDHNNMLETAGGNLCNPVCASSERLVSWSINRPTCTSMKSNPIVGPLLSDPTLHAQYLGFVKDFLDNIVTDDLFTEISDHITASSSYISSDPWAFGVNLNNEANEDLSSTLWAGGTPFLAMLKLRRAEIYNQLTALENGSFARPTEDVLDEHEVCADWESTEVGTGAGGCPDPAGCNEAAACYADFGCAFRNEDGNWAGAFAPCNDATPWCDPCFPDTACPVSSEGTVVVATPDLADLTQVVISEVSSNPVDGVCDGNDYIELYNPTNYKIQLSQYVLHDDRGPNDPEAFKFPALASLTANQVLLLCANGDGVNSPAFGVADGDAISIRSVSDNVPVTSAGRMRSDERNAGESWTLQSDGTYTYATATPFVFGDYGTAPEVESEDDDVSTLNGVGGRATVKRRTLVLLVLLAALAVFA</sequence>
<dbReference type="PROSITE" id="PS51841">
    <property type="entry name" value="LTD"/>
    <property type="match status" value="2"/>
</dbReference>
<feature type="chain" id="PRO_5040955931" description="LTD domain-containing protein" evidence="1">
    <location>
        <begin position="18"/>
        <end position="944"/>
    </location>
</feature>
<feature type="domain" description="LTD" evidence="2">
    <location>
        <begin position="3"/>
        <end position="164"/>
    </location>
</feature>
<dbReference type="EMBL" id="BRXX01000361">
    <property type="protein sequence ID" value="GMI07270.1"/>
    <property type="molecule type" value="Genomic_DNA"/>
</dbReference>